<dbReference type="PANTHER" id="PTHR13199">
    <property type="entry name" value="GH03947P"/>
    <property type="match status" value="1"/>
</dbReference>
<feature type="compositionally biased region" description="Polar residues" evidence="1">
    <location>
        <begin position="361"/>
        <end position="370"/>
    </location>
</feature>
<gene>
    <name evidence="3" type="ORF">BGZ70_006228</name>
</gene>
<keyword evidence="4" id="KW-1185">Reference proteome</keyword>
<dbReference type="AlphaFoldDB" id="A0A9P6J817"/>
<dbReference type="Pfam" id="PF13889">
    <property type="entry name" value="Chromosome_seg"/>
    <property type="match status" value="1"/>
</dbReference>
<sequence length="370" mass="39908">MPGGMRIPLRGQVQVVIKNPNKTAVKVFLVPYDFTDMPEGTKTFLRQKYYSAGPGVGPSTPSSNGGGTLRYAIHLQFCCPAPGYIYLYRSIRVVFANRVPDGKESLRVVLEGLGLGSKTIGHDGADCGTTAAAHGQSELKSASPRKTEERYVKMRKGEVSFTSSKRKKDHTSAVSMDDDRPSPSTTGLGLQMEKALSPTPSLADQHNSSLSFHQQRHNFDGQLYTRMTNTQDTTTKVSSPEGGMSMAAAMAMDMDRTLDPHQSQPSLENGHPFSVLAGFRGRDSAYALRSAVDEDDYKSIPSSVLVGTHSPPALSRYLQPLPKSTQGSPSMLLAKSSSASNLASLFPKESSPYLGSPTMGRKQQSQVLGI</sequence>
<dbReference type="OrthoDB" id="8625101at2759"/>
<dbReference type="InterPro" id="IPR051506">
    <property type="entry name" value="ATOS_Transcription_Regulators"/>
</dbReference>
<name>A0A9P6J817_MORAP</name>
<comment type="caution">
    <text evidence="3">The sequence shown here is derived from an EMBL/GenBank/DDBJ whole genome shotgun (WGS) entry which is preliminary data.</text>
</comment>
<feature type="region of interest" description="Disordered" evidence="1">
    <location>
        <begin position="156"/>
        <end position="188"/>
    </location>
</feature>
<evidence type="ECO:0000259" key="2">
    <source>
        <dbReference type="Pfam" id="PF13889"/>
    </source>
</evidence>
<reference evidence="3" key="1">
    <citation type="journal article" date="2020" name="Fungal Divers.">
        <title>Resolving the Mortierellaceae phylogeny through synthesis of multi-gene phylogenetics and phylogenomics.</title>
        <authorList>
            <person name="Vandepol N."/>
            <person name="Liber J."/>
            <person name="Desiro A."/>
            <person name="Na H."/>
            <person name="Kennedy M."/>
            <person name="Barry K."/>
            <person name="Grigoriev I.V."/>
            <person name="Miller A.N."/>
            <person name="O'Donnell K."/>
            <person name="Stajich J.E."/>
            <person name="Bonito G."/>
        </authorList>
    </citation>
    <scope>NUCLEOTIDE SEQUENCE</scope>
    <source>
        <strain evidence="3">CK1249</strain>
    </source>
</reference>
<dbReference type="EMBL" id="JAAAHY010000346">
    <property type="protein sequence ID" value="KAF9964593.1"/>
    <property type="molecule type" value="Genomic_DNA"/>
</dbReference>
<dbReference type="InterPro" id="IPR033473">
    <property type="entry name" value="Atos-like_C"/>
</dbReference>
<evidence type="ECO:0000313" key="3">
    <source>
        <dbReference type="EMBL" id="KAF9964593.1"/>
    </source>
</evidence>
<protein>
    <recommendedName>
        <fullName evidence="2">Atos-like C-terminal domain-containing protein</fullName>
    </recommendedName>
</protein>
<feature type="domain" description="Atos-like C-terminal" evidence="2">
    <location>
        <begin position="68"/>
        <end position="111"/>
    </location>
</feature>
<dbReference type="Proteomes" id="UP000738359">
    <property type="component" value="Unassembled WGS sequence"/>
</dbReference>
<feature type="region of interest" description="Disordered" evidence="1">
    <location>
        <begin position="346"/>
        <end position="370"/>
    </location>
</feature>
<evidence type="ECO:0000256" key="1">
    <source>
        <dbReference type="SAM" id="MobiDB-lite"/>
    </source>
</evidence>
<evidence type="ECO:0000313" key="4">
    <source>
        <dbReference type="Proteomes" id="UP000738359"/>
    </source>
</evidence>
<organism evidence="3 4">
    <name type="scientific">Mortierella alpina</name>
    <name type="common">Oleaginous fungus</name>
    <name type="synonym">Mortierella renispora</name>
    <dbReference type="NCBI Taxonomy" id="64518"/>
    <lineage>
        <taxon>Eukaryota</taxon>
        <taxon>Fungi</taxon>
        <taxon>Fungi incertae sedis</taxon>
        <taxon>Mucoromycota</taxon>
        <taxon>Mortierellomycotina</taxon>
        <taxon>Mortierellomycetes</taxon>
        <taxon>Mortierellales</taxon>
        <taxon>Mortierellaceae</taxon>
        <taxon>Mortierella</taxon>
    </lineage>
</organism>
<accession>A0A9P6J817</accession>
<proteinExistence type="predicted"/>
<dbReference type="PANTHER" id="PTHR13199:SF11">
    <property type="entry name" value="PROTEIN ATOSSA"/>
    <property type="match status" value="1"/>
</dbReference>